<dbReference type="AlphaFoldDB" id="A0A6C0EWD4"/>
<name>A0A6C0EWD4_9ZZZZ</name>
<organism evidence="2">
    <name type="scientific">viral metagenome</name>
    <dbReference type="NCBI Taxonomy" id="1070528"/>
    <lineage>
        <taxon>unclassified sequences</taxon>
        <taxon>metagenomes</taxon>
        <taxon>organismal metagenomes</taxon>
    </lineage>
</organism>
<dbReference type="EMBL" id="MN738962">
    <property type="protein sequence ID" value="QHT33298.1"/>
    <property type="molecule type" value="Genomic_DNA"/>
</dbReference>
<keyword evidence="1" id="KW-0812">Transmembrane</keyword>
<feature type="transmembrane region" description="Helical" evidence="1">
    <location>
        <begin position="12"/>
        <end position="34"/>
    </location>
</feature>
<evidence type="ECO:0000256" key="1">
    <source>
        <dbReference type="SAM" id="Phobius"/>
    </source>
</evidence>
<keyword evidence="1" id="KW-0472">Membrane</keyword>
<sequence>MKKMIPNFNISINSVLFVILVLVLLSYFGIIQVYHKETFLPNINNNNRLMPGSYPKSANVPLLSGDYNVKKNTNVTKNNNNTNWKQRPVYPSSYKQQTNNVRYWSTPDNGSCSTAEFCGTPYEKTKIKMNNPSKSIPMSANVTRINWWAAKS</sequence>
<keyword evidence="1" id="KW-1133">Transmembrane helix</keyword>
<evidence type="ECO:0000313" key="2">
    <source>
        <dbReference type="EMBL" id="QHT33298.1"/>
    </source>
</evidence>
<reference evidence="2" key="1">
    <citation type="journal article" date="2020" name="Nature">
        <title>Giant virus diversity and host interactions through global metagenomics.</title>
        <authorList>
            <person name="Schulz F."/>
            <person name="Roux S."/>
            <person name="Paez-Espino D."/>
            <person name="Jungbluth S."/>
            <person name="Walsh D.A."/>
            <person name="Denef V.J."/>
            <person name="McMahon K.D."/>
            <person name="Konstantinidis K.T."/>
            <person name="Eloe-Fadrosh E.A."/>
            <person name="Kyrpides N.C."/>
            <person name="Woyke T."/>
        </authorList>
    </citation>
    <scope>NUCLEOTIDE SEQUENCE</scope>
    <source>
        <strain evidence="2">GVMAG-M-3300009161-34</strain>
    </source>
</reference>
<proteinExistence type="predicted"/>
<accession>A0A6C0EWD4</accession>
<protein>
    <submittedName>
        <fullName evidence="2">Uncharacterized protein</fullName>
    </submittedName>
</protein>